<evidence type="ECO:0000313" key="4">
    <source>
        <dbReference type="Proteomes" id="UP001321760"/>
    </source>
</evidence>
<protein>
    <recommendedName>
        <fullName evidence="2">CBF1-interacting co-repressor CIR N-terminal domain-containing protein</fullName>
    </recommendedName>
</protein>
<feature type="compositionally biased region" description="Basic and acidic residues" evidence="1">
    <location>
        <begin position="218"/>
        <end position="232"/>
    </location>
</feature>
<feature type="compositionally biased region" description="Basic and acidic residues" evidence="1">
    <location>
        <begin position="245"/>
        <end position="333"/>
    </location>
</feature>
<dbReference type="PANTHER" id="PTHR22093:SF0">
    <property type="entry name" value="LEUKOCYTE RECEPTOR CLUSTER MEMBER 1"/>
    <property type="match status" value="1"/>
</dbReference>
<feature type="compositionally biased region" description="Basic and acidic residues" evidence="1">
    <location>
        <begin position="152"/>
        <end position="181"/>
    </location>
</feature>
<reference evidence="3" key="1">
    <citation type="journal article" date="2023" name="Mol. Phylogenet. Evol.">
        <title>Genome-scale phylogeny and comparative genomics of the fungal order Sordariales.</title>
        <authorList>
            <person name="Hensen N."/>
            <person name="Bonometti L."/>
            <person name="Westerberg I."/>
            <person name="Brannstrom I.O."/>
            <person name="Guillou S."/>
            <person name="Cros-Aarteil S."/>
            <person name="Calhoun S."/>
            <person name="Haridas S."/>
            <person name="Kuo A."/>
            <person name="Mondo S."/>
            <person name="Pangilinan J."/>
            <person name="Riley R."/>
            <person name="LaButti K."/>
            <person name="Andreopoulos B."/>
            <person name="Lipzen A."/>
            <person name="Chen C."/>
            <person name="Yan M."/>
            <person name="Daum C."/>
            <person name="Ng V."/>
            <person name="Clum A."/>
            <person name="Steindorff A."/>
            <person name="Ohm R.A."/>
            <person name="Martin F."/>
            <person name="Silar P."/>
            <person name="Natvig D.O."/>
            <person name="Lalanne C."/>
            <person name="Gautier V."/>
            <person name="Ament-Velasquez S.L."/>
            <person name="Kruys A."/>
            <person name="Hutchinson M.I."/>
            <person name="Powell A.J."/>
            <person name="Barry K."/>
            <person name="Miller A.N."/>
            <person name="Grigoriev I.V."/>
            <person name="Debuchy R."/>
            <person name="Gladieux P."/>
            <person name="Hiltunen Thoren M."/>
            <person name="Johannesson H."/>
        </authorList>
    </citation>
    <scope>NUCLEOTIDE SEQUENCE</scope>
    <source>
        <strain evidence="3">PSN243</strain>
    </source>
</reference>
<gene>
    <name evidence="3" type="ORF">QBC34DRAFT_422242</name>
</gene>
<dbReference type="EMBL" id="MU865921">
    <property type="protein sequence ID" value="KAK4453039.1"/>
    <property type="molecule type" value="Genomic_DNA"/>
</dbReference>
<feature type="region of interest" description="Disordered" evidence="1">
    <location>
        <begin position="471"/>
        <end position="499"/>
    </location>
</feature>
<organism evidence="3 4">
    <name type="scientific">Podospora aff. communis PSN243</name>
    <dbReference type="NCBI Taxonomy" id="3040156"/>
    <lineage>
        <taxon>Eukaryota</taxon>
        <taxon>Fungi</taxon>
        <taxon>Dikarya</taxon>
        <taxon>Ascomycota</taxon>
        <taxon>Pezizomycotina</taxon>
        <taxon>Sordariomycetes</taxon>
        <taxon>Sordariomycetidae</taxon>
        <taxon>Sordariales</taxon>
        <taxon>Podosporaceae</taxon>
        <taxon>Podospora</taxon>
    </lineage>
</organism>
<dbReference type="Proteomes" id="UP001321760">
    <property type="component" value="Unassembled WGS sequence"/>
</dbReference>
<keyword evidence="4" id="KW-1185">Reference proteome</keyword>
<feature type="compositionally biased region" description="Basic and acidic residues" evidence="1">
    <location>
        <begin position="110"/>
        <end position="119"/>
    </location>
</feature>
<dbReference type="SMART" id="SM01083">
    <property type="entry name" value="Cir_N"/>
    <property type="match status" value="1"/>
</dbReference>
<reference evidence="3" key="2">
    <citation type="submission" date="2023-05" db="EMBL/GenBank/DDBJ databases">
        <authorList>
            <consortium name="Lawrence Berkeley National Laboratory"/>
            <person name="Steindorff A."/>
            <person name="Hensen N."/>
            <person name="Bonometti L."/>
            <person name="Westerberg I."/>
            <person name="Brannstrom I.O."/>
            <person name="Guillou S."/>
            <person name="Cros-Aarteil S."/>
            <person name="Calhoun S."/>
            <person name="Haridas S."/>
            <person name="Kuo A."/>
            <person name="Mondo S."/>
            <person name="Pangilinan J."/>
            <person name="Riley R."/>
            <person name="Labutti K."/>
            <person name="Andreopoulos B."/>
            <person name="Lipzen A."/>
            <person name="Chen C."/>
            <person name="Yanf M."/>
            <person name="Daum C."/>
            <person name="Ng V."/>
            <person name="Clum A."/>
            <person name="Ohm R."/>
            <person name="Martin F."/>
            <person name="Silar P."/>
            <person name="Natvig D."/>
            <person name="Lalanne C."/>
            <person name="Gautier V."/>
            <person name="Ament-Velasquez S.L."/>
            <person name="Kruys A."/>
            <person name="Hutchinson M.I."/>
            <person name="Powell A.J."/>
            <person name="Barry K."/>
            <person name="Miller A.N."/>
            <person name="Grigoriev I.V."/>
            <person name="Debuchy R."/>
            <person name="Gladieux P."/>
            <person name="Thoren M.H."/>
            <person name="Johannesson H."/>
        </authorList>
    </citation>
    <scope>NUCLEOTIDE SEQUENCE</scope>
    <source>
        <strain evidence="3">PSN243</strain>
    </source>
</reference>
<feature type="region of interest" description="Disordered" evidence="1">
    <location>
        <begin position="37"/>
        <end position="333"/>
    </location>
</feature>
<feature type="compositionally biased region" description="Basic and acidic residues" evidence="1">
    <location>
        <begin position="67"/>
        <end position="83"/>
    </location>
</feature>
<feature type="domain" description="CBF1-interacting co-repressor CIR N-terminal" evidence="2">
    <location>
        <begin position="17"/>
        <end position="53"/>
    </location>
</feature>
<dbReference type="InterPro" id="IPR019339">
    <property type="entry name" value="CIR_N_dom"/>
</dbReference>
<evidence type="ECO:0000256" key="1">
    <source>
        <dbReference type="SAM" id="MobiDB-lite"/>
    </source>
</evidence>
<dbReference type="PANTHER" id="PTHR22093">
    <property type="entry name" value="LEUKOCYTE RECEPTOR CLUSTER LRC MEMBER 1"/>
    <property type="match status" value="1"/>
</dbReference>
<comment type="caution">
    <text evidence="3">The sequence shown here is derived from an EMBL/GenBank/DDBJ whole genome shotgun (WGS) entry which is preliminary data.</text>
</comment>
<accession>A0AAV9GZ34</accession>
<sequence>MPLPRLNLRSHLLGKKSWNVYNADNIARVERDEAAARAREEADEQRMQEEDAARRLAILRGETPPPLEERLQKSDDEQADRGSARHYAPSREGGPRKRKRKRHGEDDTDFEMRVAREQAEAGGHASRELLPGASSSVSLVDGKGHISLFNEDEARRGQEKEDAERDAAKKKRKEEEQHQVRLADAAGRGASKTGPWYATPDGDASGALVPSKDVFGNDDPRRKVREAARLDANDPLAMMKRGAAKVRELGKDRKREAEEREKELKSLRKEQRRRDKERRRRDEHSDRHKDGERDSRPTRGERSRQEGDRYEESRRRDDGRHRDRDEKGHRDKDAFHRVLKTLFPPSSQLRNHHVPFHGKLIATGNISLSTSSATGLASKAFKATNISSTNPSDGPSFLSLRISNPSFVNVVAANHETIHRSVVPSAPVLSPHPSNSQWLLSSANQRLPRHVQMLPSPAISAVSMPETLFTPPLPPRDSYSTLSSMRSRGGLEVSGSRGL</sequence>
<evidence type="ECO:0000313" key="3">
    <source>
        <dbReference type="EMBL" id="KAK4453039.1"/>
    </source>
</evidence>
<dbReference type="AlphaFoldDB" id="A0AAV9GZ34"/>
<dbReference type="InterPro" id="IPR039875">
    <property type="entry name" value="LENG1-like"/>
</dbReference>
<evidence type="ECO:0000259" key="2">
    <source>
        <dbReference type="SMART" id="SM01083"/>
    </source>
</evidence>
<name>A0AAV9GZ34_9PEZI</name>
<feature type="compositionally biased region" description="Basic and acidic residues" evidence="1">
    <location>
        <begin position="37"/>
        <end position="54"/>
    </location>
</feature>
<proteinExistence type="predicted"/>